<dbReference type="PROSITE" id="PS51382">
    <property type="entry name" value="SPX"/>
    <property type="match status" value="1"/>
</dbReference>
<dbReference type="EMBL" id="JARPOI010000001">
    <property type="protein sequence ID" value="KAJ9190041.1"/>
    <property type="molecule type" value="Genomic_DNA"/>
</dbReference>
<reference evidence="2" key="1">
    <citation type="journal article" date="2023" name="Plant Biotechnol. J.">
        <title>Chromosome-level wild Hevea brasiliensis genome provides new tools for genomic-assisted breeding and valuable loci to elevate rubber yield.</title>
        <authorList>
            <person name="Cheng H."/>
            <person name="Song X."/>
            <person name="Hu Y."/>
            <person name="Wu T."/>
            <person name="Yang Q."/>
            <person name="An Z."/>
            <person name="Feng S."/>
            <person name="Deng Z."/>
            <person name="Wu W."/>
            <person name="Zeng X."/>
            <person name="Tu M."/>
            <person name="Wang X."/>
            <person name="Huang H."/>
        </authorList>
    </citation>
    <scope>NUCLEOTIDE SEQUENCE</scope>
    <source>
        <strain evidence="2">MT/VB/25A 57/8</strain>
    </source>
</reference>
<dbReference type="Proteomes" id="UP001174677">
    <property type="component" value="Chromosome 1"/>
</dbReference>
<proteinExistence type="predicted"/>
<dbReference type="Pfam" id="PF03105">
    <property type="entry name" value="SPX"/>
    <property type="match status" value="1"/>
</dbReference>
<dbReference type="PANTHER" id="PTHR45978:SF1">
    <property type="entry name" value="SPX DOMAIN-CONTAINING PROTEIN"/>
    <property type="match status" value="1"/>
</dbReference>
<dbReference type="CDD" id="cd14481">
    <property type="entry name" value="SPX_AtSPX1_like"/>
    <property type="match status" value="1"/>
</dbReference>
<evidence type="ECO:0000313" key="3">
    <source>
        <dbReference type="Proteomes" id="UP001174677"/>
    </source>
</evidence>
<feature type="domain" description="SPX" evidence="1">
    <location>
        <begin position="1"/>
        <end position="160"/>
    </location>
</feature>
<name>A0ABQ9NEN5_HEVBR</name>
<evidence type="ECO:0000259" key="1">
    <source>
        <dbReference type="PROSITE" id="PS51382"/>
    </source>
</evidence>
<dbReference type="PANTHER" id="PTHR45978">
    <property type="entry name" value="SPX DOMAIN-CONTAINING PROTEIN 3"/>
    <property type="match status" value="1"/>
</dbReference>
<comment type="caution">
    <text evidence="2">The sequence shown here is derived from an EMBL/GenBank/DDBJ whole genome shotgun (WGS) entry which is preliminary data.</text>
</comment>
<keyword evidence="3" id="KW-1185">Reference proteome</keyword>
<evidence type="ECO:0000313" key="2">
    <source>
        <dbReference type="EMBL" id="KAJ9190041.1"/>
    </source>
</evidence>
<accession>A0ABQ9NEN5</accession>
<dbReference type="InterPro" id="IPR004331">
    <property type="entry name" value="SPX_dom"/>
</dbReference>
<gene>
    <name evidence="2" type="ORF">P3X46_001277</name>
</gene>
<dbReference type="InterPro" id="IPR031142">
    <property type="entry name" value="SPX_prot"/>
</dbReference>
<sequence>MKYGKRLRDEIERTFPEWKGQFISYKKLKKQLKLINPRSSKGKLINARWPRFATRRFLEVNNMRLSIGFIRLLDNELNKINMFYFDKEEDYIIRLKELQVRAENLASDEEKLQVQKDILKFHGEMVLLLHYSVLNFTGLIKIVKKHNKRTGTTFQFSSMPRVMQQPFFSTDLLYKLMRECEAMLGRLFLPQDP</sequence>
<protein>
    <recommendedName>
        <fullName evidence="1">SPX domain-containing protein</fullName>
    </recommendedName>
</protein>
<organism evidence="2 3">
    <name type="scientific">Hevea brasiliensis</name>
    <name type="common">Para rubber tree</name>
    <name type="synonym">Siphonia brasiliensis</name>
    <dbReference type="NCBI Taxonomy" id="3981"/>
    <lineage>
        <taxon>Eukaryota</taxon>
        <taxon>Viridiplantae</taxon>
        <taxon>Streptophyta</taxon>
        <taxon>Embryophyta</taxon>
        <taxon>Tracheophyta</taxon>
        <taxon>Spermatophyta</taxon>
        <taxon>Magnoliopsida</taxon>
        <taxon>eudicotyledons</taxon>
        <taxon>Gunneridae</taxon>
        <taxon>Pentapetalae</taxon>
        <taxon>rosids</taxon>
        <taxon>fabids</taxon>
        <taxon>Malpighiales</taxon>
        <taxon>Euphorbiaceae</taxon>
        <taxon>Crotonoideae</taxon>
        <taxon>Micrandreae</taxon>
        <taxon>Hevea</taxon>
    </lineage>
</organism>